<gene>
    <name evidence="2" type="ORF">C493_21531</name>
</gene>
<accession>L9WHS5</accession>
<evidence type="ECO:0000313" key="2">
    <source>
        <dbReference type="EMBL" id="ELY48912.1"/>
    </source>
</evidence>
<dbReference type="Proteomes" id="UP000011602">
    <property type="component" value="Unassembled WGS sequence"/>
</dbReference>
<dbReference type="EMBL" id="AOHZ01000107">
    <property type="protein sequence ID" value="ELY48912.1"/>
    <property type="molecule type" value="Genomic_DNA"/>
</dbReference>
<name>L9WHS5_9EURY</name>
<dbReference type="PATRIC" id="fig|1227499.3.peg.4419"/>
<proteinExistence type="predicted"/>
<dbReference type="RefSeq" id="WP_007261552.1">
    <property type="nucleotide sequence ID" value="NZ_AOHZ01000107.1"/>
</dbReference>
<dbReference type="InterPro" id="IPR014985">
    <property type="entry name" value="WbqC"/>
</dbReference>
<dbReference type="STRING" id="1227499.C493_21531"/>
<reference evidence="2 3" key="1">
    <citation type="journal article" date="2014" name="PLoS Genet.">
        <title>Phylogenetically driven sequencing of extremely halophilic archaea reveals strategies for static and dynamic osmo-response.</title>
        <authorList>
            <person name="Becker E.A."/>
            <person name="Seitzer P.M."/>
            <person name="Tritt A."/>
            <person name="Larsen D."/>
            <person name="Krusor M."/>
            <person name="Yao A.I."/>
            <person name="Wu D."/>
            <person name="Madern D."/>
            <person name="Eisen J.A."/>
            <person name="Darling A.E."/>
            <person name="Facciotti M.T."/>
        </authorList>
    </citation>
    <scope>NUCLEOTIDE SEQUENCE [LARGE SCALE GENOMIC DNA]</scope>
    <source>
        <strain evidence="2 3">JCM 12255</strain>
    </source>
</reference>
<dbReference type="AlphaFoldDB" id="L9WHS5"/>
<sequence>MTELVEEGMTRDRGVNSETVDPTAIETTSDDEDEFVVAVHQPNYLPWLGYFEKILRSDVFVFLDDVEYSANSFTNRNRIKTPDGWTWLTVPVSGSSDEIRDVQIATDQRWRKNHLKNLTYNYANAPYHDAFEELFERTYDEQWHSIAELNIHLICELAARLELECTFVRSSEMGIESTKTDRVVDICTELGADRYLSGAGARSYLTPSTFEAAEVALEYQSYTTPRYEQCFDEFVRDLSIVDALFNVGADGTVELLRRGASR</sequence>
<comment type="caution">
    <text evidence="2">The sequence shown here is derived from an EMBL/GenBank/DDBJ whole genome shotgun (WGS) entry which is preliminary data.</text>
</comment>
<keyword evidence="3" id="KW-1185">Reference proteome</keyword>
<feature type="region of interest" description="Disordered" evidence="1">
    <location>
        <begin position="1"/>
        <end position="22"/>
    </location>
</feature>
<evidence type="ECO:0000313" key="3">
    <source>
        <dbReference type="Proteomes" id="UP000011602"/>
    </source>
</evidence>
<dbReference type="eggNOG" id="arCOG06939">
    <property type="taxonomic scope" value="Archaea"/>
</dbReference>
<protein>
    <submittedName>
        <fullName evidence="2">WbqC-like family protein</fullName>
    </submittedName>
</protein>
<evidence type="ECO:0000256" key="1">
    <source>
        <dbReference type="SAM" id="MobiDB-lite"/>
    </source>
</evidence>
<organism evidence="2 3">
    <name type="scientific">Natronolimnohabitans innermongolicus JCM 12255</name>
    <dbReference type="NCBI Taxonomy" id="1227499"/>
    <lineage>
        <taxon>Archaea</taxon>
        <taxon>Methanobacteriati</taxon>
        <taxon>Methanobacteriota</taxon>
        <taxon>Stenosarchaea group</taxon>
        <taxon>Halobacteria</taxon>
        <taxon>Halobacteriales</taxon>
        <taxon>Natrialbaceae</taxon>
        <taxon>Natronolimnohabitans</taxon>
    </lineage>
</organism>
<dbReference type="Pfam" id="PF08889">
    <property type="entry name" value="WbqC"/>
    <property type="match status" value="1"/>
</dbReference>